<sequence>MNPITARIEVFRPGTFKPMAGAPITYSVADLRAIADAYDPDTAPAPIVVGHPDLDAPAFGWVKDFDFDETTDRLYANLNDIEPAFAALVKAGRFKKVSMSFFAPEQSHNPVPGTWYPKHVGFLGAAAPAVSGLKNAHFAGKGDVTFTADFGELGFEETASLFRSMRDFLIEKFGLEEANRALPSWNIEWLDEIEVEKPGRDGLPNYAAPGARQIPPQKPNEVPAVPKPNDAAFAARDAALTTREQAIKDREAKITHDDNAAFAEKLVTEGRLLPATRDKVVSILDALPGEASISFSEGSEKVSPAAALREILEAQPVAVSFGALPLPAGPGGQVAAAFAADGHAVDPAQLGLHQKAQDYQRQHPGTEYLAAVHAVS</sequence>
<evidence type="ECO:0000313" key="2">
    <source>
        <dbReference type="Proteomes" id="UP000594118"/>
    </source>
</evidence>
<dbReference type="Proteomes" id="UP000594118">
    <property type="component" value="Chromosome"/>
</dbReference>
<dbReference type="RefSeq" id="WP_193082736.1">
    <property type="nucleotide sequence ID" value="NZ_CP045201.1"/>
</dbReference>
<name>A0A7L9WJ54_9RHOB</name>
<proteinExistence type="predicted"/>
<dbReference type="KEGG" id="pshq:F3W81_06070"/>
<evidence type="ECO:0000313" key="1">
    <source>
        <dbReference type="EMBL" id="QOL80415.1"/>
    </source>
</evidence>
<organism evidence="1 2">
    <name type="scientific">Pseudooceanicola spongiae</name>
    <dbReference type="NCBI Taxonomy" id="2613965"/>
    <lineage>
        <taxon>Bacteria</taxon>
        <taxon>Pseudomonadati</taxon>
        <taxon>Pseudomonadota</taxon>
        <taxon>Alphaproteobacteria</taxon>
        <taxon>Rhodobacterales</taxon>
        <taxon>Paracoccaceae</taxon>
        <taxon>Pseudooceanicola</taxon>
    </lineage>
</organism>
<gene>
    <name evidence="1" type="ORF">F3W81_06070</name>
</gene>
<reference evidence="1 2" key="1">
    <citation type="submission" date="2019-10" db="EMBL/GenBank/DDBJ databases">
        <title>Pseudopuniceibacterium sp. HQ09 islated from Antarctica.</title>
        <authorList>
            <person name="Liao L."/>
            <person name="Su S."/>
            <person name="Chen B."/>
            <person name="Yu Y."/>
        </authorList>
    </citation>
    <scope>NUCLEOTIDE SEQUENCE [LARGE SCALE GENOMIC DNA]</scope>
    <source>
        <strain evidence="1 2">HQ09</strain>
    </source>
</reference>
<dbReference type="EMBL" id="CP045201">
    <property type="protein sequence ID" value="QOL80415.1"/>
    <property type="molecule type" value="Genomic_DNA"/>
</dbReference>
<dbReference type="AlphaFoldDB" id="A0A7L9WJ54"/>
<protein>
    <recommendedName>
        <fullName evidence="3">Peptidase</fullName>
    </recommendedName>
</protein>
<accession>A0A7L9WJ54</accession>
<evidence type="ECO:0008006" key="3">
    <source>
        <dbReference type="Google" id="ProtNLM"/>
    </source>
</evidence>
<keyword evidence="2" id="KW-1185">Reference proteome</keyword>